<dbReference type="InterPro" id="IPR025411">
    <property type="entry name" value="DUF4136"/>
</dbReference>
<evidence type="ECO:0000313" key="3">
    <source>
        <dbReference type="Proteomes" id="UP001501788"/>
    </source>
</evidence>
<feature type="domain" description="DUF4136" evidence="1">
    <location>
        <begin position="69"/>
        <end position="193"/>
    </location>
</feature>
<evidence type="ECO:0000313" key="2">
    <source>
        <dbReference type="EMBL" id="GAA4425630.1"/>
    </source>
</evidence>
<organism evidence="2 3">
    <name type="scientific">Acidovorax lacteus</name>
    <dbReference type="NCBI Taxonomy" id="1924988"/>
    <lineage>
        <taxon>Bacteria</taxon>
        <taxon>Pseudomonadati</taxon>
        <taxon>Pseudomonadota</taxon>
        <taxon>Betaproteobacteria</taxon>
        <taxon>Burkholderiales</taxon>
        <taxon>Comamonadaceae</taxon>
        <taxon>Acidovorax</taxon>
    </lineage>
</organism>
<dbReference type="EMBL" id="BAABEX010000013">
    <property type="protein sequence ID" value="GAA4425630.1"/>
    <property type="molecule type" value="Genomic_DNA"/>
</dbReference>
<gene>
    <name evidence="2" type="ORF">GCM10023090_20820</name>
</gene>
<dbReference type="Pfam" id="PF13590">
    <property type="entry name" value="DUF4136"/>
    <property type="match status" value="1"/>
</dbReference>
<reference evidence="3" key="1">
    <citation type="journal article" date="2019" name="Int. J. Syst. Evol. Microbiol.">
        <title>The Global Catalogue of Microorganisms (GCM) 10K type strain sequencing project: providing services to taxonomists for standard genome sequencing and annotation.</title>
        <authorList>
            <consortium name="The Broad Institute Genomics Platform"/>
            <consortium name="The Broad Institute Genome Sequencing Center for Infectious Disease"/>
            <person name="Wu L."/>
            <person name="Ma J."/>
        </authorList>
    </citation>
    <scope>NUCLEOTIDE SEQUENCE [LARGE SCALE GENOMIC DNA]</scope>
    <source>
        <strain evidence="3">JCM 31890</strain>
    </source>
</reference>
<protein>
    <recommendedName>
        <fullName evidence="1">DUF4136 domain-containing protein</fullName>
    </recommendedName>
</protein>
<dbReference type="PROSITE" id="PS51257">
    <property type="entry name" value="PROKAR_LIPOPROTEIN"/>
    <property type="match status" value="1"/>
</dbReference>
<sequence>MTMSRTFLRPAARAARSPRAVLWALLLTTAVLAGCSTTRTVEGDVQTHTRLAAATLPLGYRIERLPSQQGTDFEPIARLAAQALERAGLRPEGAQAPLVVQIGVQASSVQRVDPWGPSPWGWGGWAGTGGWGVRGIWRMGEPTPLYRRAVSLLIRDARTQEVVYETSAVHEDVWTVDPALYGVLFDAALAGFPNPPAGRRQVRLPYPPPAAAAASPAAVQPAVVLPAATR</sequence>
<dbReference type="Proteomes" id="UP001501788">
    <property type="component" value="Unassembled WGS sequence"/>
</dbReference>
<name>A0ABP8LB60_9BURK</name>
<evidence type="ECO:0000259" key="1">
    <source>
        <dbReference type="Pfam" id="PF13590"/>
    </source>
</evidence>
<accession>A0ABP8LB60</accession>
<keyword evidence="3" id="KW-1185">Reference proteome</keyword>
<proteinExistence type="predicted"/>
<comment type="caution">
    <text evidence="2">The sequence shown here is derived from an EMBL/GenBank/DDBJ whole genome shotgun (WGS) entry which is preliminary data.</text>
</comment>